<comment type="caution">
    <text evidence="1">The sequence shown here is derived from an EMBL/GenBank/DDBJ whole genome shotgun (WGS) entry which is preliminary data.</text>
</comment>
<dbReference type="InterPro" id="IPR009100">
    <property type="entry name" value="AcylCoA_DH/oxidase_NM_dom_sf"/>
</dbReference>
<dbReference type="InterPro" id="IPR037069">
    <property type="entry name" value="AcylCoA_DH/ox_N_sf"/>
</dbReference>
<dbReference type="SUPFAM" id="SSF56645">
    <property type="entry name" value="Acyl-CoA dehydrogenase NM domain-like"/>
    <property type="match status" value="1"/>
</dbReference>
<dbReference type="Gene3D" id="1.10.540.10">
    <property type="entry name" value="Acyl-CoA dehydrogenase/oxidase, N-terminal domain"/>
    <property type="match status" value="1"/>
</dbReference>
<dbReference type="InterPro" id="IPR046373">
    <property type="entry name" value="Acyl-CoA_Oxase/DH_mid-dom_sf"/>
</dbReference>
<protein>
    <submittedName>
        <fullName evidence="1">Acyl-CoA dehydrogenase</fullName>
    </submittedName>
</protein>
<dbReference type="PANTHER" id="PTHR43884">
    <property type="entry name" value="ACYL-COA DEHYDROGENASE"/>
    <property type="match status" value="1"/>
</dbReference>
<dbReference type="PANTHER" id="PTHR43884:SF12">
    <property type="entry name" value="ISOVALERYL-COA DEHYDROGENASE, MITOCHONDRIAL-RELATED"/>
    <property type="match status" value="1"/>
</dbReference>
<sequence>MILNDTEHGKLLNQLIQRSLKPVVHKIDAEAYYPEEYLTGLGRTGLLPARPMPEADIRAVQLSLVEQTARTCMTTAFNLWCHLAAMTYVRASGNSFLQNDILPLLETGRMLGATGLSNPMKYYACLESLCLKARKSGDGYIVTGKLPSVSNLGPDHVFGIVAEADEHTRVMALVPCSSPGLSLKEKSNYLGLNGSATFMCEFNEVHVPERWILSEQADEFVFGVRSQFLLYQIPLGLGVTAAAVRSMKKLKNRQNGCSRFLRDQPEQLEEEWQLLREELYRFAARPEQELAWDEAVRIRLEVVYLTLRAVQSGMLHAGSAGYMQSSSASRRLREAYFMANLTPTVKHLEKMRQSR</sequence>
<accession>A0ABV5W3Y9</accession>
<gene>
    <name evidence="1" type="ORF">ACFFNY_26395</name>
</gene>
<organism evidence="1 2">
    <name type="scientific">Paenibacillus hodogayensis</name>
    <dbReference type="NCBI Taxonomy" id="279208"/>
    <lineage>
        <taxon>Bacteria</taxon>
        <taxon>Bacillati</taxon>
        <taxon>Bacillota</taxon>
        <taxon>Bacilli</taxon>
        <taxon>Bacillales</taxon>
        <taxon>Paenibacillaceae</taxon>
        <taxon>Paenibacillus</taxon>
    </lineage>
</organism>
<dbReference type="Proteomes" id="UP001589619">
    <property type="component" value="Unassembled WGS sequence"/>
</dbReference>
<dbReference type="EMBL" id="JBHMAG010000018">
    <property type="protein sequence ID" value="MFB9755122.1"/>
    <property type="molecule type" value="Genomic_DNA"/>
</dbReference>
<keyword evidence="2" id="KW-1185">Reference proteome</keyword>
<dbReference type="Gene3D" id="2.40.110.10">
    <property type="entry name" value="Butyryl-CoA Dehydrogenase, subunit A, domain 2"/>
    <property type="match status" value="1"/>
</dbReference>
<proteinExistence type="predicted"/>
<name>A0ABV5W3Y9_9BACL</name>
<evidence type="ECO:0000313" key="2">
    <source>
        <dbReference type="Proteomes" id="UP001589619"/>
    </source>
</evidence>
<reference evidence="1 2" key="1">
    <citation type="submission" date="2024-09" db="EMBL/GenBank/DDBJ databases">
        <authorList>
            <person name="Sun Q."/>
            <person name="Mori K."/>
        </authorList>
    </citation>
    <scope>NUCLEOTIDE SEQUENCE [LARGE SCALE GENOMIC DNA]</scope>
    <source>
        <strain evidence="1 2">JCM 12520</strain>
    </source>
</reference>
<dbReference type="RefSeq" id="WP_344907575.1">
    <property type="nucleotide sequence ID" value="NZ_BAAAYO010000006.1"/>
</dbReference>
<evidence type="ECO:0000313" key="1">
    <source>
        <dbReference type="EMBL" id="MFB9755122.1"/>
    </source>
</evidence>